<accession>K4AVQ9</accession>
<proteinExistence type="predicted"/>
<dbReference type="EnsemblPlants" id="Solyc01g056950.1.1">
    <property type="protein sequence ID" value="Solyc01g056950.1.1"/>
    <property type="gene ID" value="Solyc01g056950.1"/>
</dbReference>
<evidence type="ECO:0000313" key="2">
    <source>
        <dbReference type="Proteomes" id="UP000004994"/>
    </source>
</evidence>
<reference evidence="1" key="2">
    <citation type="submission" date="2015-06" db="UniProtKB">
        <authorList>
            <consortium name="EnsemblPlants"/>
        </authorList>
    </citation>
    <scope>IDENTIFICATION</scope>
    <source>
        <strain evidence="1">cv. Heinz 1706</strain>
    </source>
</reference>
<organism evidence="1">
    <name type="scientific">Solanum lycopersicum</name>
    <name type="common">Tomato</name>
    <name type="synonym">Lycopersicon esculentum</name>
    <dbReference type="NCBI Taxonomy" id="4081"/>
    <lineage>
        <taxon>Eukaryota</taxon>
        <taxon>Viridiplantae</taxon>
        <taxon>Streptophyta</taxon>
        <taxon>Embryophyta</taxon>
        <taxon>Tracheophyta</taxon>
        <taxon>Spermatophyta</taxon>
        <taxon>Magnoliopsida</taxon>
        <taxon>eudicotyledons</taxon>
        <taxon>Gunneridae</taxon>
        <taxon>Pentapetalae</taxon>
        <taxon>asterids</taxon>
        <taxon>lamiids</taxon>
        <taxon>Solanales</taxon>
        <taxon>Solanaceae</taxon>
        <taxon>Solanoideae</taxon>
        <taxon>Solaneae</taxon>
        <taxon>Solanum</taxon>
        <taxon>Solanum subgen. Lycopersicon</taxon>
    </lineage>
</organism>
<evidence type="ECO:0000313" key="1">
    <source>
        <dbReference type="EnsemblPlants" id="Solyc01g056950.1.1"/>
    </source>
</evidence>
<sequence>MKNQDTEKTQRRNSSALSRCMLGHKLHSSGYGKEKAEENYRNCAKARSSTSVLPIEKGNSSTSTTHALSSILSNGEESVKGVLLVAEKETTEERQRDELKKNEDGQAWVGLFDQNKMTAQGMNLSYPPPIVQEGKVLIRFEREDMDEGNEKWKKVLVLYVLGNTASIGAIERFVASKWNFVMK</sequence>
<name>K4AVQ9_SOLLC</name>
<evidence type="ECO:0008006" key="3">
    <source>
        <dbReference type="Google" id="ProtNLM"/>
    </source>
</evidence>
<dbReference type="PANTHER" id="PTHR33233:SF14">
    <property type="entry name" value="ENDONUCLEASE_EXONUCLEASE_PHOSPHATASE"/>
    <property type="match status" value="1"/>
</dbReference>
<dbReference type="HOGENOM" id="CLU_1477549_0_0_1"/>
<dbReference type="Gramene" id="Solyc01g056950.1.1">
    <property type="protein sequence ID" value="Solyc01g056950.1.1"/>
    <property type="gene ID" value="Solyc01g056950.1"/>
</dbReference>
<keyword evidence="2" id="KW-1185">Reference proteome</keyword>
<dbReference type="PANTHER" id="PTHR33233">
    <property type="entry name" value="ENDONUCLEASE/EXONUCLEASE/PHOSPHATASE"/>
    <property type="match status" value="1"/>
</dbReference>
<dbReference type="AlphaFoldDB" id="K4AVQ9"/>
<dbReference type="InParanoid" id="K4AVQ9"/>
<dbReference type="PhylomeDB" id="K4AVQ9"/>
<dbReference type="Proteomes" id="UP000004994">
    <property type="component" value="Chromosome 1"/>
</dbReference>
<protein>
    <recommendedName>
        <fullName evidence="3">DUF4283 domain-containing protein</fullName>
    </recommendedName>
</protein>
<dbReference type="PaxDb" id="4081-Solyc01g056950.1.1"/>
<reference evidence="1" key="1">
    <citation type="journal article" date="2012" name="Nature">
        <title>The tomato genome sequence provides insights into fleshy fruit evolution.</title>
        <authorList>
            <consortium name="Tomato Genome Consortium"/>
        </authorList>
    </citation>
    <scope>NUCLEOTIDE SEQUENCE [LARGE SCALE GENOMIC DNA]</scope>
    <source>
        <strain evidence="1">cv. Heinz 1706</strain>
    </source>
</reference>